<evidence type="ECO:0000259" key="8">
    <source>
        <dbReference type="Pfam" id="PF01850"/>
    </source>
</evidence>
<dbReference type="PANTHER" id="PTHR33653:SF1">
    <property type="entry name" value="RIBONUCLEASE VAPC2"/>
    <property type="match status" value="1"/>
</dbReference>
<evidence type="ECO:0000256" key="5">
    <source>
        <dbReference type="ARBA" id="ARBA00022801"/>
    </source>
</evidence>
<evidence type="ECO:0000313" key="9">
    <source>
        <dbReference type="EMBL" id="POS02005.1"/>
    </source>
</evidence>
<dbReference type="InterPro" id="IPR050556">
    <property type="entry name" value="Type_II_TA_system_RNase"/>
</dbReference>
<dbReference type="GO" id="GO:0046872">
    <property type="term" value="F:metal ion binding"/>
    <property type="evidence" value="ECO:0007669"/>
    <property type="project" value="UniProtKB-KW"/>
</dbReference>
<evidence type="ECO:0000256" key="4">
    <source>
        <dbReference type="ARBA" id="ARBA00022723"/>
    </source>
</evidence>
<dbReference type="Gene3D" id="3.40.50.1010">
    <property type="entry name" value="5'-nuclease"/>
    <property type="match status" value="1"/>
</dbReference>
<proteinExistence type="inferred from homology"/>
<feature type="domain" description="PIN" evidence="8">
    <location>
        <begin position="4"/>
        <end position="141"/>
    </location>
</feature>
<keyword evidence="9" id="KW-0255">Endonuclease</keyword>
<keyword evidence="6" id="KW-0460">Magnesium</keyword>
<organism evidence="9 10">
    <name type="scientific">Flavobacterium croceum DSM 17960</name>
    <dbReference type="NCBI Taxonomy" id="1121886"/>
    <lineage>
        <taxon>Bacteria</taxon>
        <taxon>Pseudomonadati</taxon>
        <taxon>Bacteroidota</taxon>
        <taxon>Flavobacteriia</taxon>
        <taxon>Flavobacteriales</taxon>
        <taxon>Flavobacteriaceae</taxon>
        <taxon>Flavobacterium</taxon>
    </lineage>
</organism>
<keyword evidence="3" id="KW-0540">Nuclease</keyword>
<name>A0A2S4N8H9_9FLAO</name>
<dbReference type="RefSeq" id="WP_103725778.1">
    <property type="nucleotide sequence ID" value="NZ_PQNY01000006.1"/>
</dbReference>
<evidence type="ECO:0000313" key="10">
    <source>
        <dbReference type="Proteomes" id="UP000237056"/>
    </source>
</evidence>
<gene>
    <name evidence="9" type="ORF">Q361_10667</name>
</gene>
<dbReference type="InterPro" id="IPR029060">
    <property type="entry name" value="PIN-like_dom_sf"/>
</dbReference>
<dbReference type="OrthoDB" id="1443334at2"/>
<evidence type="ECO:0000256" key="2">
    <source>
        <dbReference type="ARBA" id="ARBA00022649"/>
    </source>
</evidence>
<dbReference type="Pfam" id="PF01850">
    <property type="entry name" value="PIN"/>
    <property type="match status" value="1"/>
</dbReference>
<dbReference type="GO" id="GO:0016787">
    <property type="term" value="F:hydrolase activity"/>
    <property type="evidence" value="ECO:0007669"/>
    <property type="project" value="UniProtKB-KW"/>
</dbReference>
<dbReference type="PANTHER" id="PTHR33653">
    <property type="entry name" value="RIBONUCLEASE VAPC2"/>
    <property type="match status" value="1"/>
</dbReference>
<keyword evidence="4" id="KW-0479">Metal-binding</keyword>
<dbReference type="CDD" id="cd09881">
    <property type="entry name" value="PIN_VapC4-5_FitB-like"/>
    <property type="match status" value="1"/>
</dbReference>
<dbReference type="GO" id="GO:0004519">
    <property type="term" value="F:endonuclease activity"/>
    <property type="evidence" value="ECO:0007669"/>
    <property type="project" value="UniProtKB-KW"/>
</dbReference>
<dbReference type="EMBL" id="PQNY01000006">
    <property type="protein sequence ID" value="POS02005.1"/>
    <property type="molecule type" value="Genomic_DNA"/>
</dbReference>
<sequence length="152" mass="16878">MKNIVLDTCVIIHIIRQSITGQKCMALLREFDANVNIIISVVTKGELESFAKQQGWKQAKINVLTHFLTQVTYIDIENADKRLLDSYAYIDAFSKRKVPDAHGNLKNGAAHKMGKNDLWIAAAAHTINAPLVTADGDFDHLNGTFLNVMKVA</sequence>
<dbReference type="SUPFAM" id="SSF88723">
    <property type="entry name" value="PIN domain-like"/>
    <property type="match status" value="1"/>
</dbReference>
<evidence type="ECO:0000256" key="6">
    <source>
        <dbReference type="ARBA" id="ARBA00022842"/>
    </source>
</evidence>
<evidence type="ECO:0000256" key="7">
    <source>
        <dbReference type="ARBA" id="ARBA00038093"/>
    </source>
</evidence>
<keyword evidence="5" id="KW-0378">Hydrolase</keyword>
<dbReference type="InterPro" id="IPR002716">
    <property type="entry name" value="PIN_dom"/>
</dbReference>
<accession>A0A2S4N8H9</accession>
<evidence type="ECO:0000256" key="1">
    <source>
        <dbReference type="ARBA" id="ARBA00001946"/>
    </source>
</evidence>
<comment type="similarity">
    <text evidence="7">Belongs to the PINc/VapC protein family.</text>
</comment>
<keyword evidence="10" id="KW-1185">Reference proteome</keyword>
<evidence type="ECO:0000256" key="3">
    <source>
        <dbReference type="ARBA" id="ARBA00022722"/>
    </source>
</evidence>
<dbReference type="Proteomes" id="UP000237056">
    <property type="component" value="Unassembled WGS sequence"/>
</dbReference>
<comment type="cofactor">
    <cofactor evidence="1">
        <name>Mg(2+)</name>
        <dbReference type="ChEBI" id="CHEBI:18420"/>
    </cofactor>
</comment>
<keyword evidence="2" id="KW-1277">Toxin-antitoxin system</keyword>
<comment type="caution">
    <text evidence="9">The sequence shown here is derived from an EMBL/GenBank/DDBJ whole genome shotgun (WGS) entry which is preliminary data.</text>
</comment>
<dbReference type="AlphaFoldDB" id="A0A2S4N8H9"/>
<reference evidence="9 10" key="1">
    <citation type="submission" date="2018-01" db="EMBL/GenBank/DDBJ databases">
        <title>Genomic Encyclopedia of Type Strains, Phase I: the one thousand microbial genomes (KMG-I) project.</title>
        <authorList>
            <person name="Goeker M."/>
        </authorList>
    </citation>
    <scope>NUCLEOTIDE SEQUENCE [LARGE SCALE GENOMIC DNA]</scope>
    <source>
        <strain evidence="9 10">DSM 17960</strain>
    </source>
</reference>
<protein>
    <submittedName>
        <fullName evidence="9">tRNA(fMet)-specific endonuclease VapC</fullName>
    </submittedName>
</protein>